<name>A0A4U5TP60_9FLAO</name>
<keyword evidence="2" id="KW-0472">Membrane</keyword>
<feature type="transmembrane region" description="Helical" evidence="2">
    <location>
        <begin position="12"/>
        <end position="32"/>
    </location>
</feature>
<feature type="coiled-coil region" evidence="1">
    <location>
        <begin position="140"/>
        <end position="167"/>
    </location>
</feature>
<gene>
    <name evidence="3" type="ORF">FCN74_07445</name>
</gene>
<accession>A0A4U5TP60</accession>
<dbReference type="Proteomes" id="UP000306552">
    <property type="component" value="Unassembled WGS sequence"/>
</dbReference>
<protein>
    <recommendedName>
        <fullName evidence="5">DUF5673 domain-containing protein</fullName>
    </recommendedName>
</protein>
<comment type="caution">
    <text evidence="3">The sequence shown here is derived from an EMBL/GenBank/DDBJ whole genome shotgun (WGS) entry which is preliminary data.</text>
</comment>
<sequence>MAKTIFYEKQNTIVVWVVCIIVLAIILTFGFFGDNITNDKSDKMPVFFIYLNAILILTAFLLFYDMKINLTDQILSIKFGIGVFKKQFELEDIDQSSIDLHKPSMINGIGWRYNLKGDMLFNTKFGTAVRFKLKNKSKSYSVVTSNYEELKEKLMKAKESNSLEKSS</sequence>
<dbReference type="RefSeq" id="WP_138931975.1">
    <property type="nucleotide sequence ID" value="NZ_SWMU01000003.1"/>
</dbReference>
<keyword evidence="2" id="KW-0812">Transmembrane</keyword>
<feature type="transmembrane region" description="Helical" evidence="2">
    <location>
        <begin position="44"/>
        <end position="64"/>
    </location>
</feature>
<evidence type="ECO:0000256" key="1">
    <source>
        <dbReference type="SAM" id="Coils"/>
    </source>
</evidence>
<reference evidence="3 4" key="1">
    <citation type="submission" date="2019-04" db="EMBL/GenBank/DDBJ databases">
        <title>Psychroflexus halotolerans sp. nov., isolated from a marine solar saltern.</title>
        <authorList>
            <person name="Feng X."/>
        </authorList>
    </citation>
    <scope>NUCLEOTIDE SEQUENCE [LARGE SCALE GENOMIC DNA]</scope>
    <source>
        <strain evidence="3 4">WDS2C27</strain>
    </source>
</reference>
<evidence type="ECO:0000256" key="2">
    <source>
        <dbReference type="SAM" id="Phobius"/>
    </source>
</evidence>
<keyword evidence="1" id="KW-0175">Coiled coil</keyword>
<proteinExistence type="predicted"/>
<keyword evidence="4" id="KW-1185">Reference proteome</keyword>
<keyword evidence="2" id="KW-1133">Transmembrane helix</keyword>
<organism evidence="3 4">
    <name type="scientific">Mesohalobacter halotolerans</name>
    <dbReference type="NCBI Taxonomy" id="1883405"/>
    <lineage>
        <taxon>Bacteria</taxon>
        <taxon>Pseudomonadati</taxon>
        <taxon>Bacteroidota</taxon>
        <taxon>Flavobacteriia</taxon>
        <taxon>Flavobacteriales</taxon>
        <taxon>Flavobacteriaceae</taxon>
        <taxon>Mesohalobacter</taxon>
    </lineage>
</organism>
<dbReference type="EMBL" id="SWMU01000003">
    <property type="protein sequence ID" value="TKS55860.1"/>
    <property type="molecule type" value="Genomic_DNA"/>
</dbReference>
<evidence type="ECO:0008006" key="5">
    <source>
        <dbReference type="Google" id="ProtNLM"/>
    </source>
</evidence>
<dbReference type="OrthoDB" id="9846916at2"/>
<evidence type="ECO:0000313" key="3">
    <source>
        <dbReference type="EMBL" id="TKS55860.1"/>
    </source>
</evidence>
<evidence type="ECO:0000313" key="4">
    <source>
        <dbReference type="Proteomes" id="UP000306552"/>
    </source>
</evidence>
<dbReference type="AlphaFoldDB" id="A0A4U5TP60"/>